<dbReference type="HOGENOM" id="CLU_444562_0_0_2"/>
<dbReference type="PANTHER" id="PTHR11319">
    <property type="entry name" value="G PROTEIN-COUPLED RECEPTOR-RELATED"/>
    <property type="match status" value="1"/>
</dbReference>
<evidence type="ECO:0000256" key="1">
    <source>
        <dbReference type="ARBA" id="ARBA00004196"/>
    </source>
</evidence>
<dbReference type="AlphaFoldDB" id="F0T8G6"/>
<dbReference type="PANTHER" id="PTHR11319:SF35">
    <property type="entry name" value="OUTER MEMBRANE PROTEIN PMPC-RELATED"/>
    <property type="match status" value="1"/>
</dbReference>
<evidence type="ECO:0000313" key="8">
    <source>
        <dbReference type="EMBL" id="ADZ09717.1"/>
    </source>
</evidence>
<dbReference type="RefSeq" id="WP_013645068.1">
    <property type="nucleotide sequence ID" value="NC_015216.1"/>
</dbReference>
<accession>F0T8G6</accession>
<dbReference type="eggNOG" id="arCOG02555">
    <property type="taxonomic scope" value="Archaea"/>
</dbReference>
<keyword evidence="5" id="KW-0732">Signal</keyword>
<dbReference type="GeneID" id="10277934"/>
<keyword evidence="4" id="KW-0964">Secreted</keyword>
<dbReference type="NCBIfam" id="TIGR01376">
    <property type="entry name" value="POMP_repeat"/>
    <property type="match status" value="2"/>
</dbReference>
<dbReference type="InterPro" id="IPR006626">
    <property type="entry name" value="PbH1"/>
</dbReference>
<dbReference type="Proteomes" id="UP000007490">
    <property type="component" value="Chromosome"/>
</dbReference>
<evidence type="ECO:0000256" key="7">
    <source>
        <dbReference type="ARBA" id="ARBA00023237"/>
    </source>
</evidence>
<name>F0T8G6_METLA</name>
<reference evidence="8 9" key="2">
    <citation type="journal article" date="2014" name="Int. J. Syst. Evol. Microbiol.">
        <title>Methanobacterium paludis sp. nov. and a novel strain of Methanobacterium lacus isolated from northern peatlands.</title>
        <authorList>
            <person name="Cadillo-Quiroz H."/>
            <person name="Brauer S.L."/>
            <person name="Goodson N."/>
            <person name="Yavitt J.B."/>
            <person name="Zinder S.H."/>
        </authorList>
    </citation>
    <scope>NUCLEOTIDE SEQUENCE [LARGE SCALE GENOMIC DNA]</scope>
    <source>
        <strain evidence="8 9">AL-21</strain>
    </source>
</reference>
<keyword evidence="9" id="KW-1185">Reference proteome</keyword>
<dbReference type="InterPro" id="IPR011050">
    <property type="entry name" value="Pectin_lyase_fold/virulence"/>
</dbReference>
<dbReference type="KEGG" id="mel:Metbo_1483"/>
<gene>
    <name evidence="8" type="ordered locus">Metbo_1483</name>
</gene>
<dbReference type="Gene3D" id="2.160.20.10">
    <property type="entry name" value="Single-stranded right-handed beta-helix, Pectin lyase-like"/>
    <property type="match status" value="1"/>
</dbReference>
<evidence type="ECO:0000256" key="2">
    <source>
        <dbReference type="ARBA" id="ARBA00004442"/>
    </source>
</evidence>
<dbReference type="SMART" id="SM00710">
    <property type="entry name" value="PbH1"/>
    <property type="match status" value="7"/>
</dbReference>
<evidence type="ECO:0000256" key="3">
    <source>
        <dbReference type="ARBA" id="ARBA00004613"/>
    </source>
</evidence>
<dbReference type="eggNOG" id="arCOG09729">
    <property type="taxonomic scope" value="Archaea"/>
</dbReference>
<organism evidence="8 9">
    <name type="scientific">Methanobacterium lacus (strain AL-21)</name>
    <dbReference type="NCBI Taxonomy" id="877455"/>
    <lineage>
        <taxon>Archaea</taxon>
        <taxon>Methanobacteriati</taxon>
        <taxon>Methanobacteriota</taxon>
        <taxon>Methanomada group</taxon>
        <taxon>Methanobacteria</taxon>
        <taxon>Methanobacteriales</taxon>
        <taxon>Methanobacteriaceae</taxon>
        <taxon>Methanobacterium</taxon>
    </lineage>
</organism>
<dbReference type="OrthoDB" id="78475at2157"/>
<comment type="subcellular location">
    <subcellularLocation>
        <location evidence="1">Cell envelope</location>
    </subcellularLocation>
    <subcellularLocation>
        <location evidence="2">Cell outer membrane</location>
    </subcellularLocation>
    <subcellularLocation>
        <location evidence="3">Secreted</location>
    </subcellularLocation>
</comment>
<protein>
    <submittedName>
        <fullName evidence="8">Polymorphic outer membrane protein</fullName>
    </submittedName>
</protein>
<sequence precursor="true">MQCGKIIFLLFFLSLTLISGLSMVSAASNTVYVNTTGSDISGTGTIIHPYHTIKKGITNLKDKGTLCIANGTYSGIGNTKITINKNVTVIGRSQTKTIINGQKINWIFFINPGCNVYIKNLKITNGNITTTGGAIYNKGNLTVTCSTFTGNTANQIGGAIWNDAGNLTLKSTTFTGNTAYQGGGAMGYNGGTVKVTDSTFKHNTAEIGGAIFGGGNLTVTCSTFIYNSAYQKDYGNGGAICTGGGLTKVSGSTFYNNTSYNGGAISSYGLTVTGSIFKGNTAGQFGGAIINQGRNLTVIGSTFKNNSAILGGGGICSGAAPLTYVKDSTFTNNTAQSRSGGAIFDFGNTITVKGSTFKDNTAPNGGAISTDNGYGLIILNVTNSTFTNNNATGSGGAICNSNMGTLNVTCSTFTGNKAQSGGAIYTAHGCTVYLTSSTFTNNSATKYGGAIYNEYGTYWGYGAVNTVFNRFYNNTADIGGNAIYTNGNKNFIADNNWWGSNNPDFLSLTNGTVTPTKWLVLTFNTSMPLTSSGSVLTADLTWNNLNQQTTGGYIANGTPVIFSMLSGQGSVNPTNTTTQNGIAKSTYTATIFETIATVNVNVDDETLSQDITVN</sequence>
<proteinExistence type="predicted"/>
<dbReference type="SUPFAM" id="SSF51126">
    <property type="entry name" value="Pectin lyase-like"/>
    <property type="match status" value="2"/>
</dbReference>
<reference evidence="9" key="1">
    <citation type="submission" date="2011-02" db="EMBL/GenBank/DDBJ databases">
        <title>Complete sequence of Methanobacterium sp. AL-21.</title>
        <authorList>
            <consortium name="US DOE Joint Genome Institute"/>
            <person name="Lucas S."/>
            <person name="Copeland A."/>
            <person name="Lapidus A."/>
            <person name="Cheng J.-F."/>
            <person name="Goodwin L."/>
            <person name="Pitluck S."/>
            <person name="Chertkov O."/>
            <person name="Detter J.C."/>
            <person name="Han C."/>
            <person name="Tapia R."/>
            <person name="Land M."/>
            <person name="Hauser L."/>
            <person name="Kyrpides N."/>
            <person name="Ivanova N."/>
            <person name="Mikhailova N."/>
            <person name="Pagani I."/>
            <person name="Cadillo-Quiroz H."/>
            <person name="Imachi H."/>
            <person name="Zinder S."/>
            <person name="Liu W."/>
            <person name="Woyke T."/>
        </authorList>
    </citation>
    <scope>NUCLEOTIDE SEQUENCE [LARGE SCALE GENOMIC DNA]</scope>
    <source>
        <strain evidence="9">AL-21</strain>
    </source>
</reference>
<dbReference type="EMBL" id="CP002551">
    <property type="protein sequence ID" value="ADZ09717.1"/>
    <property type="molecule type" value="Genomic_DNA"/>
</dbReference>
<dbReference type="GO" id="GO:0005576">
    <property type="term" value="C:extracellular region"/>
    <property type="evidence" value="ECO:0007669"/>
    <property type="project" value="UniProtKB-SubCell"/>
</dbReference>
<evidence type="ECO:0000256" key="4">
    <source>
        <dbReference type="ARBA" id="ARBA00022525"/>
    </source>
</evidence>
<evidence type="ECO:0000313" key="9">
    <source>
        <dbReference type="Proteomes" id="UP000007490"/>
    </source>
</evidence>
<evidence type="ECO:0000256" key="6">
    <source>
        <dbReference type="ARBA" id="ARBA00023136"/>
    </source>
</evidence>
<dbReference type="InterPro" id="IPR012334">
    <property type="entry name" value="Pectin_lyas_fold"/>
</dbReference>
<keyword evidence="7" id="KW-0998">Cell outer membrane</keyword>
<evidence type="ECO:0000256" key="5">
    <source>
        <dbReference type="ARBA" id="ARBA00022729"/>
    </source>
</evidence>
<dbReference type="Pfam" id="PF02415">
    <property type="entry name" value="Chlam_PMP"/>
    <property type="match status" value="8"/>
</dbReference>
<dbReference type="InterPro" id="IPR003368">
    <property type="entry name" value="POMP_repeat"/>
</dbReference>
<keyword evidence="6" id="KW-0472">Membrane</keyword>